<evidence type="ECO:0000313" key="4">
    <source>
        <dbReference type="Proteomes" id="UP000292120"/>
    </source>
</evidence>
<dbReference type="AlphaFoldDB" id="A0A4Q9H1J7"/>
<feature type="chain" id="PRO_5020871574" description="Lipocalin-like domain-containing protein" evidence="2">
    <location>
        <begin position="25"/>
        <end position="170"/>
    </location>
</feature>
<reference evidence="3 4" key="1">
    <citation type="submission" date="2019-02" db="EMBL/GenBank/DDBJ databases">
        <title>Aquabacterium sp. strain KMB7.</title>
        <authorList>
            <person name="Chen W.-M."/>
        </authorList>
    </citation>
    <scope>NUCLEOTIDE SEQUENCE [LARGE SCALE GENOMIC DNA]</scope>
    <source>
        <strain evidence="3 4">KMB7</strain>
    </source>
</reference>
<comment type="caution">
    <text evidence="3">The sequence shown here is derived from an EMBL/GenBank/DDBJ whole genome shotgun (WGS) entry which is preliminary data.</text>
</comment>
<feature type="compositionally biased region" description="Acidic residues" evidence="1">
    <location>
        <begin position="161"/>
        <end position="170"/>
    </location>
</feature>
<evidence type="ECO:0000256" key="2">
    <source>
        <dbReference type="SAM" id="SignalP"/>
    </source>
</evidence>
<dbReference type="Proteomes" id="UP000292120">
    <property type="component" value="Unassembled WGS sequence"/>
</dbReference>
<feature type="region of interest" description="Disordered" evidence="1">
    <location>
        <begin position="146"/>
        <end position="170"/>
    </location>
</feature>
<evidence type="ECO:0000313" key="3">
    <source>
        <dbReference type="EMBL" id="TBO28341.1"/>
    </source>
</evidence>
<name>A0A4Q9H1J7_9BURK</name>
<organism evidence="3 4">
    <name type="scientific">Aquabacterium lacunae</name>
    <dbReference type="NCBI Taxonomy" id="2528630"/>
    <lineage>
        <taxon>Bacteria</taxon>
        <taxon>Pseudomonadati</taxon>
        <taxon>Pseudomonadota</taxon>
        <taxon>Betaproteobacteria</taxon>
        <taxon>Burkholderiales</taxon>
        <taxon>Aquabacterium</taxon>
    </lineage>
</organism>
<accession>A0A4Q9H1J7</accession>
<keyword evidence="4" id="KW-1185">Reference proteome</keyword>
<keyword evidence="2" id="KW-0732">Signal</keyword>
<proteinExistence type="predicted"/>
<feature type="signal peptide" evidence="2">
    <location>
        <begin position="1"/>
        <end position="24"/>
    </location>
</feature>
<dbReference type="OrthoDB" id="8902110at2"/>
<dbReference type="RefSeq" id="WP_130969038.1">
    <property type="nucleotide sequence ID" value="NZ_SIXI01000007.1"/>
</dbReference>
<gene>
    <name evidence="3" type="ORF">EYS42_15155</name>
</gene>
<sequence length="170" mass="17865">MSMNQQFKRAMGAMGLAVAAALSACGGGGDSAGQASNGTADPYVGTWKSRLCYTGQGGFFKDSIVITKKGDKVYQVDFQIYQYSTNTCTGTGTAVQGDAFSFVNTIVGTKTVEGVTADKTTYTNLNGATAKSVSYTDGKVLRVGDERGATDTDGFPNNFDTSDDEIFDKQ</sequence>
<dbReference type="EMBL" id="SIXI01000007">
    <property type="protein sequence ID" value="TBO28341.1"/>
    <property type="molecule type" value="Genomic_DNA"/>
</dbReference>
<evidence type="ECO:0000256" key="1">
    <source>
        <dbReference type="SAM" id="MobiDB-lite"/>
    </source>
</evidence>
<protein>
    <recommendedName>
        <fullName evidence="5">Lipocalin-like domain-containing protein</fullName>
    </recommendedName>
</protein>
<evidence type="ECO:0008006" key="5">
    <source>
        <dbReference type="Google" id="ProtNLM"/>
    </source>
</evidence>